<proteinExistence type="predicted"/>
<keyword evidence="4" id="KW-0804">Transcription</keyword>
<sequence>MAATVHRGEEIERKREKGEEVLPMEGKRVWRSGERSGNPCSTKEEIGTRADPNTLALNILQVHVCLLESRVRQWELWKLDISIGTLESDTTHSSSNPRDGLKPTRSTECFKDRTDVQCLHRWQKVLNPELVKGPWSKEVSQMFAVSHGYAFPCFLNIIHLLYFSQLSILCNLLLHDQEDDVIIRMVEQYGAKKWSAIAQNLPGRIGKQCRERSYF</sequence>
<comment type="caution">
    <text evidence="9">The sequence shown here is derived from an EMBL/GenBank/DDBJ whole genome shotgun (WGS) entry which is preliminary data.</text>
</comment>
<comment type="subcellular location">
    <subcellularLocation>
        <location evidence="1">Nucleus</location>
    </subcellularLocation>
</comment>
<feature type="domain" description="Myb-like" evidence="7">
    <location>
        <begin position="176"/>
        <end position="212"/>
    </location>
</feature>
<feature type="region of interest" description="Disordered" evidence="6">
    <location>
        <begin position="1"/>
        <end position="46"/>
    </location>
</feature>
<dbReference type="GO" id="GO:0005634">
    <property type="term" value="C:nucleus"/>
    <property type="evidence" value="ECO:0007669"/>
    <property type="project" value="UniProtKB-SubCell"/>
</dbReference>
<dbReference type="PANTHER" id="PTHR46621:SF1">
    <property type="entry name" value="SNRNA-ACTIVATING PROTEIN COMPLEX SUBUNIT 4"/>
    <property type="match status" value="1"/>
</dbReference>
<dbReference type="InterPro" id="IPR051575">
    <property type="entry name" value="Myb-like_DNA-bd"/>
</dbReference>
<evidence type="ECO:0000256" key="1">
    <source>
        <dbReference type="ARBA" id="ARBA00004123"/>
    </source>
</evidence>
<dbReference type="SUPFAM" id="SSF46689">
    <property type="entry name" value="Homeodomain-like"/>
    <property type="match status" value="2"/>
</dbReference>
<evidence type="ECO:0000256" key="5">
    <source>
        <dbReference type="ARBA" id="ARBA00023242"/>
    </source>
</evidence>
<dbReference type="InterPro" id="IPR017930">
    <property type="entry name" value="Myb_dom"/>
</dbReference>
<keyword evidence="5" id="KW-0539">Nucleus</keyword>
<dbReference type="InterPro" id="IPR001005">
    <property type="entry name" value="SANT/Myb"/>
</dbReference>
<dbReference type="PROSITE" id="PS50090">
    <property type="entry name" value="MYB_LIKE"/>
    <property type="match status" value="1"/>
</dbReference>
<accession>A0AA38T1Q4</accession>
<dbReference type="InterPro" id="IPR009057">
    <property type="entry name" value="Homeodomain-like_sf"/>
</dbReference>
<keyword evidence="10" id="KW-1185">Reference proteome</keyword>
<organism evidence="9 10">
    <name type="scientific">Centaurea solstitialis</name>
    <name type="common">yellow star-thistle</name>
    <dbReference type="NCBI Taxonomy" id="347529"/>
    <lineage>
        <taxon>Eukaryota</taxon>
        <taxon>Viridiplantae</taxon>
        <taxon>Streptophyta</taxon>
        <taxon>Embryophyta</taxon>
        <taxon>Tracheophyta</taxon>
        <taxon>Spermatophyta</taxon>
        <taxon>Magnoliopsida</taxon>
        <taxon>eudicotyledons</taxon>
        <taxon>Gunneridae</taxon>
        <taxon>Pentapetalae</taxon>
        <taxon>asterids</taxon>
        <taxon>campanulids</taxon>
        <taxon>Asterales</taxon>
        <taxon>Asteraceae</taxon>
        <taxon>Carduoideae</taxon>
        <taxon>Cardueae</taxon>
        <taxon>Centaureinae</taxon>
        <taxon>Centaurea</taxon>
    </lineage>
</organism>
<dbReference type="Gene3D" id="1.10.10.60">
    <property type="entry name" value="Homeodomain-like"/>
    <property type="match status" value="1"/>
</dbReference>
<feature type="domain" description="HTH myb-type" evidence="8">
    <location>
        <begin position="176"/>
        <end position="215"/>
    </location>
</feature>
<gene>
    <name evidence="9" type="ORF">OSB04_019379</name>
</gene>
<dbReference type="EMBL" id="JARYMX010000005">
    <property type="protein sequence ID" value="KAJ9546836.1"/>
    <property type="molecule type" value="Genomic_DNA"/>
</dbReference>
<dbReference type="Proteomes" id="UP001172457">
    <property type="component" value="Chromosome 5"/>
</dbReference>
<reference evidence="9" key="1">
    <citation type="submission" date="2023-03" db="EMBL/GenBank/DDBJ databases">
        <title>Chromosome-scale reference genome and RAD-based genetic map of yellow starthistle (Centaurea solstitialis) reveal putative structural variation and QTLs associated with invader traits.</title>
        <authorList>
            <person name="Reatini B."/>
            <person name="Cang F.A."/>
            <person name="Jiang Q."/>
            <person name="Mckibben M.T.W."/>
            <person name="Barker M.S."/>
            <person name="Rieseberg L.H."/>
            <person name="Dlugosch K.M."/>
        </authorList>
    </citation>
    <scope>NUCLEOTIDE SEQUENCE</scope>
    <source>
        <strain evidence="9">CAN-66</strain>
        <tissue evidence="9">Leaf</tissue>
    </source>
</reference>
<dbReference type="GO" id="GO:0000978">
    <property type="term" value="F:RNA polymerase II cis-regulatory region sequence-specific DNA binding"/>
    <property type="evidence" value="ECO:0007669"/>
    <property type="project" value="TreeGrafter"/>
</dbReference>
<name>A0AA38T1Q4_9ASTR</name>
<evidence type="ECO:0000256" key="4">
    <source>
        <dbReference type="ARBA" id="ARBA00023163"/>
    </source>
</evidence>
<dbReference type="GO" id="GO:0042795">
    <property type="term" value="P:snRNA transcription by RNA polymerase II"/>
    <property type="evidence" value="ECO:0007669"/>
    <property type="project" value="TreeGrafter"/>
</dbReference>
<evidence type="ECO:0000256" key="6">
    <source>
        <dbReference type="SAM" id="MobiDB-lite"/>
    </source>
</evidence>
<dbReference type="AlphaFoldDB" id="A0AA38T1Q4"/>
<keyword evidence="2" id="KW-0805">Transcription regulation</keyword>
<evidence type="ECO:0000256" key="3">
    <source>
        <dbReference type="ARBA" id="ARBA00023125"/>
    </source>
</evidence>
<dbReference type="GO" id="GO:0019185">
    <property type="term" value="C:snRNA-activating protein complex"/>
    <property type="evidence" value="ECO:0007669"/>
    <property type="project" value="TreeGrafter"/>
</dbReference>
<dbReference type="CDD" id="cd00167">
    <property type="entry name" value="SANT"/>
    <property type="match status" value="1"/>
</dbReference>
<protein>
    <submittedName>
        <fullName evidence="9">Uncharacterized protein</fullName>
    </submittedName>
</protein>
<feature type="domain" description="HTH myb-type" evidence="8">
    <location>
        <begin position="110"/>
        <end position="130"/>
    </location>
</feature>
<evidence type="ECO:0000313" key="10">
    <source>
        <dbReference type="Proteomes" id="UP001172457"/>
    </source>
</evidence>
<dbReference type="GO" id="GO:0001006">
    <property type="term" value="F:RNA polymerase III type 3 promoter sequence-specific DNA binding"/>
    <property type="evidence" value="ECO:0007669"/>
    <property type="project" value="TreeGrafter"/>
</dbReference>
<evidence type="ECO:0000256" key="2">
    <source>
        <dbReference type="ARBA" id="ARBA00023015"/>
    </source>
</evidence>
<evidence type="ECO:0000259" key="8">
    <source>
        <dbReference type="PROSITE" id="PS51294"/>
    </source>
</evidence>
<keyword evidence="3" id="KW-0238">DNA-binding</keyword>
<evidence type="ECO:0000313" key="9">
    <source>
        <dbReference type="EMBL" id="KAJ9546836.1"/>
    </source>
</evidence>
<dbReference type="PROSITE" id="PS51294">
    <property type="entry name" value="HTH_MYB"/>
    <property type="match status" value="2"/>
</dbReference>
<dbReference type="Pfam" id="PF00249">
    <property type="entry name" value="Myb_DNA-binding"/>
    <property type="match status" value="1"/>
</dbReference>
<dbReference type="PANTHER" id="PTHR46621">
    <property type="entry name" value="SNRNA-ACTIVATING PROTEIN COMPLEX SUBUNIT 4"/>
    <property type="match status" value="1"/>
</dbReference>
<dbReference type="GO" id="GO:0042796">
    <property type="term" value="P:snRNA transcription by RNA polymerase III"/>
    <property type="evidence" value="ECO:0007669"/>
    <property type="project" value="TreeGrafter"/>
</dbReference>
<feature type="compositionally biased region" description="Basic and acidic residues" evidence="6">
    <location>
        <begin position="1"/>
        <end position="34"/>
    </location>
</feature>
<evidence type="ECO:0000259" key="7">
    <source>
        <dbReference type="PROSITE" id="PS50090"/>
    </source>
</evidence>